<evidence type="ECO:0000256" key="3">
    <source>
        <dbReference type="ARBA" id="ARBA00023004"/>
    </source>
</evidence>
<proteinExistence type="predicted"/>
<protein>
    <recommendedName>
        <fullName evidence="5">Radical SAM core domain-containing protein</fullName>
    </recommendedName>
</protein>
<dbReference type="PROSITE" id="PS51918">
    <property type="entry name" value="RADICAL_SAM"/>
    <property type="match status" value="1"/>
</dbReference>
<dbReference type="PANTHER" id="PTHR11228:SF7">
    <property type="entry name" value="PQQA PEPTIDE CYCLASE"/>
    <property type="match status" value="1"/>
</dbReference>
<dbReference type="InterPro" id="IPR023885">
    <property type="entry name" value="4Fe4S-binding_SPASM_dom"/>
</dbReference>
<dbReference type="Pfam" id="PF04055">
    <property type="entry name" value="Radical_SAM"/>
    <property type="match status" value="1"/>
</dbReference>
<evidence type="ECO:0000256" key="1">
    <source>
        <dbReference type="ARBA" id="ARBA00022691"/>
    </source>
</evidence>
<keyword evidence="2" id="KW-0479">Metal-binding</keyword>
<accession>A0A1F4UQC0</accession>
<dbReference type="GO" id="GO:0051536">
    <property type="term" value="F:iron-sulfur cluster binding"/>
    <property type="evidence" value="ECO:0007669"/>
    <property type="project" value="UniProtKB-KW"/>
</dbReference>
<evidence type="ECO:0000259" key="5">
    <source>
        <dbReference type="PROSITE" id="PS51918"/>
    </source>
</evidence>
<dbReference type="EMBL" id="MEUX01000022">
    <property type="protein sequence ID" value="OGC47092.1"/>
    <property type="molecule type" value="Genomic_DNA"/>
</dbReference>
<dbReference type="CDD" id="cd21109">
    <property type="entry name" value="SPASM"/>
    <property type="match status" value="1"/>
</dbReference>
<dbReference type="InterPro" id="IPR013785">
    <property type="entry name" value="Aldolase_TIM"/>
</dbReference>
<dbReference type="SFLD" id="SFLDG01067">
    <property type="entry name" value="SPASM/twitch_domain_containing"/>
    <property type="match status" value="1"/>
</dbReference>
<evidence type="ECO:0000256" key="4">
    <source>
        <dbReference type="ARBA" id="ARBA00023014"/>
    </source>
</evidence>
<dbReference type="InterPro" id="IPR007197">
    <property type="entry name" value="rSAM"/>
</dbReference>
<reference evidence="6 7" key="1">
    <citation type="journal article" date="2016" name="Nat. Commun.">
        <title>Thousands of microbial genomes shed light on interconnected biogeochemical processes in an aquifer system.</title>
        <authorList>
            <person name="Anantharaman K."/>
            <person name="Brown C.T."/>
            <person name="Hug L.A."/>
            <person name="Sharon I."/>
            <person name="Castelle C.J."/>
            <person name="Probst A.J."/>
            <person name="Thomas B.C."/>
            <person name="Singh A."/>
            <person name="Wilkins M.J."/>
            <person name="Karaoz U."/>
            <person name="Brodie E.L."/>
            <person name="Williams K.H."/>
            <person name="Hubbard S.S."/>
            <person name="Banfield J.F."/>
        </authorList>
    </citation>
    <scope>NUCLEOTIDE SEQUENCE [LARGE SCALE GENOMIC DNA]</scope>
</reference>
<organism evidence="6 7">
    <name type="scientific">candidate division WWE3 bacterium RIFCSPHIGHO2_01_FULL_35_17</name>
    <dbReference type="NCBI Taxonomy" id="1802614"/>
    <lineage>
        <taxon>Bacteria</taxon>
        <taxon>Katanobacteria</taxon>
    </lineage>
</organism>
<sequence>MINLIPKIFFYNLFYYFGWPKIGPFNITLGLTYNCNSRCQTCNIWRKTPVRELNLDEHKKIFKSIGRFPYEIILTGGEPFLKKEIVSICGLIDKYLKPKAIIIPTNGLLSEIIPKRVEEILKSLPKTDIVVNLSLDGFGPLHDKIRGIPGNFDKALKTYNALRSLKAGNKNLDFKIHTVISKFNVKEIPQIYRYIRDELGSPPFITEIAEERVELNTLGSMISPLTADYIRVVDFLISEIKKEKFSGLDRVIQAFRIEYYNLVKKILLNKKRALPCFAAITSVQITPDGYVWACCIKGESMGDLRRANYDFNKIWQSQRAKSIRKAIKERKCFCPLANASYTNMLCHLPTLLKVGLRLLTNL</sequence>
<dbReference type="CDD" id="cd01335">
    <property type="entry name" value="Radical_SAM"/>
    <property type="match status" value="1"/>
</dbReference>
<dbReference type="GO" id="GO:0046872">
    <property type="term" value="F:metal ion binding"/>
    <property type="evidence" value="ECO:0007669"/>
    <property type="project" value="UniProtKB-KW"/>
</dbReference>
<dbReference type="SFLD" id="SFLDS00029">
    <property type="entry name" value="Radical_SAM"/>
    <property type="match status" value="1"/>
</dbReference>
<dbReference type="Pfam" id="PF13186">
    <property type="entry name" value="SPASM"/>
    <property type="match status" value="1"/>
</dbReference>
<keyword evidence="1" id="KW-0949">S-adenosyl-L-methionine</keyword>
<comment type="caution">
    <text evidence="6">The sequence shown here is derived from an EMBL/GenBank/DDBJ whole genome shotgun (WGS) entry which is preliminary data.</text>
</comment>
<evidence type="ECO:0000313" key="6">
    <source>
        <dbReference type="EMBL" id="OGC47092.1"/>
    </source>
</evidence>
<dbReference type="InterPro" id="IPR050377">
    <property type="entry name" value="Radical_SAM_PqqE_MftC-like"/>
</dbReference>
<evidence type="ECO:0000313" key="7">
    <source>
        <dbReference type="Proteomes" id="UP000176444"/>
    </source>
</evidence>
<dbReference type="GO" id="GO:0003824">
    <property type="term" value="F:catalytic activity"/>
    <property type="evidence" value="ECO:0007669"/>
    <property type="project" value="InterPro"/>
</dbReference>
<dbReference type="SUPFAM" id="SSF102114">
    <property type="entry name" value="Radical SAM enzymes"/>
    <property type="match status" value="1"/>
</dbReference>
<dbReference type="Proteomes" id="UP000176444">
    <property type="component" value="Unassembled WGS sequence"/>
</dbReference>
<keyword evidence="3" id="KW-0408">Iron</keyword>
<gene>
    <name evidence="6" type="ORF">A2713_01880</name>
</gene>
<evidence type="ECO:0000256" key="2">
    <source>
        <dbReference type="ARBA" id="ARBA00022723"/>
    </source>
</evidence>
<dbReference type="PANTHER" id="PTHR11228">
    <property type="entry name" value="RADICAL SAM DOMAIN PROTEIN"/>
    <property type="match status" value="1"/>
</dbReference>
<feature type="domain" description="Radical SAM core" evidence="5">
    <location>
        <begin position="21"/>
        <end position="249"/>
    </location>
</feature>
<dbReference type="AlphaFoldDB" id="A0A1F4UQC0"/>
<dbReference type="InterPro" id="IPR058240">
    <property type="entry name" value="rSAM_sf"/>
</dbReference>
<keyword evidence="4" id="KW-0411">Iron-sulfur</keyword>
<name>A0A1F4UQC0_UNCKA</name>
<dbReference type="Gene3D" id="3.20.20.70">
    <property type="entry name" value="Aldolase class I"/>
    <property type="match status" value="1"/>
</dbReference>